<keyword evidence="1" id="KW-0472">Membrane</keyword>
<keyword evidence="1" id="KW-1133">Transmembrane helix</keyword>
<feature type="transmembrane region" description="Helical" evidence="1">
    <location>
        <begin position="6"/>
        <end position="22"/>
    </location>
</feature>
<accession>A0AA50HNV4</accession>
<proteinExistence type="predicted"/>
<dbReference type="AlphaFoldDB" id="A0AA50HNV4"/>
<evidence type="ECO:0000256" key="1">
    <source>
        <dbReference type="SAM" id="Phobius"/>
    </source>
</evidence>
<protein>
    <recommendedName>
        <fullName evidence="4">Holin</fullName>
    </recommendedName>
</protein>
<dbReference type="Pfam" id="PF25612">
    <property type="entry name" value="DUF7940"/>
    <property type="match status" value="1"/>
</dbReference>
<dbReference type="EMBL" id="CP132353">
    <property type="protein sequence ID" value="WLS77345.1"/>
    <property type="molecule type" value="Genomic_DNA"/>
</dbReference>
<evidence type="ECO:0000313" key="3">
    <source>
        <dbReference type="Proteomes" id="UP001228139"/>
    </source>
</evidence>
<dbReference type="KEGG" id="epi:Q3V30_12685"/>
<keyword evidence="1" id="KW-0812">Transmembrane</keyword>
<dbReference type="RefSeq" id="WP_306206168.1">
    <property type="nucleotide sequence ID" value="NZ_CP132353.1"/>
</dbReference>
<dbReference type="Proteomes" id="UP001228139">
    <property type="component" value="Chromosome"/>
</dbReference>
<keyword evidence="3" id="KW-1185">Reference proteome</keyword>
<evidence type="ECO:0008006" key="4">
    <source>
        <dbReference type="Google" id="ProtNLM"/>
    </source>
</evidence>
<evidence type="ECO:0000313" key="2">
    <source>
        <dbReference type="EMBL" id="WLS77345.1"/>
    </source>
</evidence>
<organism evidence="2 3">
    <name type="scientific">Erwinia pyri</name>
    <dbReference type="NCBI Taxonomy" id="3062598"/>
    <lineage>
        <taxon>Bacteria</taxon>
        <taxon>Pseudomonadati</taxon>
        <taxon>Pseudomonadota</taxon>
        <taxon>Gammaproteobacteria</taxon>
        <taxon>Enterobacterales</taxon>
        <taxon>Erwiniaceae</taxon>
        <taxon>Erwinia</taxon>
    </lineage>
</organism>
<reference evidence="2 3" key="1">
    <citation type="submission" date="2023-07" db="EMBL/GenBank/DDBJ databases">
        <title>Pathogenic bacteria of pear tree diseases.</title>
        <authorList>
            <person name="Zhang Z."/>
            <person name="He L."/>
            <person name="Huang R."/>
        </authorList>
    </citation>
    <scope>NUCLEOTIDE SEQUENCE [LARGE SCALE GENOMIC DNA]</scope>
    <source>
        <strain evidence="2 3">DE2</strain>
    </source>
</reference>
<gene>
    <name evidence="2" type="ORF">Q3V30_12685</name>
</gene>
<sequence length="115" mass="12924">MKFFLFIMLVLLVAFSVWWITRHGKIELVAHAKLLFKTWSVWLASIGSFVGAWVQSFPDSAMNAWSSLPGDVKTVIPQHYLGLIASFLVAMAVIAQFVRQKALNAKAQIMKEDKA</sequence>
<feature type="transmembrane region" description="Helical" evidence="1">
    <location>
        <begin position="75"/>
        <end position="98"/>
    </location>
</feature>
<name>A0AA50HNV4_9GAMM</name>
<feature type="transmembrane region" description="Helical" evidence="1">
    <location>
        <begin position="34"/>
        <end position="55"/>
    </location>
</feature>
<dbReference type="InterPro" id="IPR057700">
    <property type="entry name" value="DUF7940"/>
</dbReference>